<reference evidence="1" key="1">
    <citation type="journal article" date="2023" name="G3 (Bethesda)">
        <title>A reference genome for the long-term kleptoplast-retaining sea slug Elysia crispata morphotype clarki.</title>
        <authorList>
            <person name="Eastman K.E."/>
            <person name="Pendleton A.L."/>
            <person name="Shaikh M.A."/>
            <person name="Suttiyut T."/>
            <person name="Ogas R."/>
            <person name="Tomko P."/>
            <person name="Gavelis G."/>
            <person name="Widhalm J.R."/>
            <person name="Wisecaver J.H."/>
        </authorList>
    </citation>
    <scope>NUCLEOTIDE SEQUENCE</scope>
    <source>
        <strain evidence="1">ECLA1</strain>
    </source>
</reference>
<evidence type="ECO:0000313" key="1">
    <source>
        <dbReference type="EMBL" id="KAK3802280.1"/>
    </source>
</evidence>
<dbReference type="AlphaFoldDB" id="A0AAE1B9Z7"/>
<dbReference type="Proteomes" id="UP001283361">
    <property type="component" value="Unassembled WGS sequence"/>
</dbReference>
<keyword evidence="2" id="KW-1185">Reference proteome</keyword>
<evidence type="ECO:0000313" key="2">
    <source>
        <dbReference type="Proteomes" id="UP001283361"/>
    </source>
</evidence>
<name>A0AAE1B9Z7_9GAST</name>
<organism evidence="1 2">
    <name type="scientific">Elysia crispata</name>
    <name type="common">lettuce slug</name>
    <dbReference type="NCBI Taxonomy" id="231223"/>
    <lineage>
        <taxon>Eukaryota</taxon>
        <taxon>Metazoa</taxon>
        <taxon>Spiralia</taxon>
        <taxon>Lophotrochozoa</taxon>
        <taxon>Mollusca</taxon>
        <taxon>Gastropoda</taxon>
        <taxon>Heterobranchia</taxon>
        <taxon>Euthyneura</taxon>
        <taxon>Panpulmonata</taxon>
        <taxon>Sacoglossa</taxon>
        <taxon>Placobranchoidea</taxon>
        <taxon>Plakobranchidae</taxon>
        <taxon>Elysia</taxon>
    </lineage>
</organism>
<comment type="caution">
    <text evidence="1">The sequence shown here is derived from an EMBL/GenBank/DDBJ whole genome shotgun (WGS) entry which is preliminary data.</text>
</comment>
<sequence length="156" mass="17346">MVNLKWERLVGFKWNGMRKKVRKVGVKVISVAKGQGPCRGHGIKFGQVLHPPISPISSSDRDRGEAFSRANPRQLIPQEMEVWRTLTAVRFGAATEDTRIQTSRCNSRQVIACSGKTAMHDIALVRWPLIYTFQLDCGFPGSELGPGSATLQRTVL</sequence>
<accession>A0AAE1B9Z7</accession>
<proteinExistence type="predicted"/>
<dbReference type="EMBL" id="JAWDGP010000257">
    <property type="protein sequence ID" value="KAK3802280.1"/>
    <property type="molecule type" value="Genomic_DNA"/>
</dbReference>
<protein>
    <submittedName>
        <fullName evidence="1">Uncharacterized protein</fullName>
    </submittedName>
</protein>
<gene>
    <name evidence="1" type="ORF">RRG08_029009</name>
</gene>